<dbReference type="InterPro" id="IPR046342">
    <property type="entry name" value="CBS_dom_sf"/>
</dbReference>
<dbReference type="PANTHER" id="PTHR13780">
    <property type="entry name" value="AMP-ACTIVATED PROTEIN KINASE, GAMMA REGULATORY SUBUNIT"/>
    <property type="match status" value="1"/>
</dbReference>
<comment type="caution">
    <text evidence="5">The sequence shown here is derived from an EMBL/GenBank/DDBJ whole genome shotgun (WGS) entry which is preliminary data.</text>
</comment>
<dbReference type="AlphaFoldDB" id="A0A9N9B767"/>
<sequence>MSAAKSLSNLTPLELKGGRMPPSLVVAKPTITVRQALKIMATHNITSLPIQSHDSDAIVNIVNLIDILSYTIKESVADEEHPSKLDSEGVKGLDNGIESVMTLDTETESYRIFKSDARDELRGTVKAFTQGIHRSLVIDYTNEIPPYILTQTDIIRYVCAHPESLPGIDFDKTVRDFGLIREGREVVVGKPEETALNVYRRMAEKGLMGIAITDSDNKLIANLSAADLHGLTYRSIDCLILPVCEFLQALPNPGSALTPFTANPDTPLRNVLQTIVEQHIHRVWIVENERVIDVVTLSDLIKIFVDV</sequence>
<dbReference type="Gene3D" id="3.10.580.10">
    <property type="entry name" value="CBS-domain"/>
    <property type="match status" value="2"/>
</dbReference>
<feature type="domain" description="CBS" evidence="4">
    <location>
        <begin position="20"/>
        <end position="79"/>
    </location>
</feature>
<dbReference type="SMART" id="SM00116">
    <property type="entry name" value="CBS"/>
    <property type="match status" value="4"/>
</dbReference>
<dbReference type="CDD" id="cd02205">
    <property type="entry name" value="CBS_pair_SF"/>
    <property type="match status" value="1"/>
</dbReference>
<dbReference type="Proteomes" id="UP000789739">
    <property type="component" value="Unassembled WGS sequence"/>
</dbReference>
<keyword evidence="6" id="KW-1185">Reference proteome</keyword>
<feature type="domain" description="CBS" evidence="4">
    <location>
        <begin position="251"/>
        <end position="307"/>
    </location>
</feature>
<dbReference type="InterPro" id="IPR000644">
    <property type="entry name" value="CBS_dom"/>
</dbReference>
<dbReference type="OrthoDB" id="449052at2759"/>
<evidence type="ECO:0000313" key="6">
    <source>
        <dbReference type="Proteomes" id="UP000789739"/>
    </source>
</evidence>
<evidence type="ECO:0000256" key="2">
    <source>
        <dbReference type="ARBA" id="ARBA00023122"/>
    </source>
</evidence>
<dbReference type="PANTHER" id="PTHR13780:SF128">
    <property type="entry name" value="CBS DOMAIN-CONTAINING PROTEIN"/>
    <property type="match status" value="1"/>
</dbReference>
<dbReference type="EMBL" id="CAJVPI010000603">
    <property type="protein sequence ID" value="CAG8554862.1"/>
    <property type="molecule type" value="Genomic_DNA"/>
</dbReference>
<proteinExistence type="predicted"/>
<keyword evidence="1" id="KW-0677">Repeat</keyword>
<evidence type="ECO:0000256" key="3">
    <source>
        <dbReference type="PROSITE-ProRule" id="PRU00703"/>
    </source>
</evidence>
<dbReference type="PROSITE" id="PS51371">
    <property type="entry name" value="CBS"/>
    <property type="match status" value="2"/>
</dbReference>
<organism evidence="5 6">
    <name type="scientific">Paraglomus brasilianum</name>
    <dbReference type="NCBI Taxonomy" id="144538"/>
    <lineage>
        <taxon>Eukaryota</taxon>
        <taxon>Fungi</taxon>
        <taxon>Fungi incertae sedis</taxon>
        <taxon>Mucoromycota</taxon>
        <taxon>Glomeromycotina</taxon>
        <taxon>Glomeromycetes</taxon>
        <taxon>Paraglomerales</taxon>
        <taxon>Paraglomeraceae</taxon>
        <taxon>Paraglomus</taxon>
    </lineage>
</organism>
<evidence type="ECO:0000256" key="1">
    <source>
        <dbReference type="ARBA" id="ARBA00022737"/>
    </source>
</evidence>
<protein>
    <submittedName>
        <fullName evidence="5">10131_t:CDS:1</fullName>
    </submittedName>
</protein>
<dbReference type="InterPro" id="IPR050511">
    <property type="entry name" value="AMPK_gamma/SDS23_families"/>
</dbReference>
<reference evidence="5" key="1">
    <citation type="submission" date="2021-06" db="EMBL/GenBank/DDBJ databases">
        <authorList>
            <person name="Kallberg Y."/>
            <person name="Tangrot J."/>
            <person name="Rosling A."/>
        </authorList>
    </citation>
    <scope>NUCLEOTIDE SEQUENCE</scope>
    <source>
        <strain evidence="5">BR232B</strain>
    </source>
</reference>
<accession>A0A9N9B767</accession>
<keyword evidence="2 3" id="KW-0129">CBS domain</keyword>
<name>A0A9N9B767_9GLOM</name>
<gene>
    <name evidence="5" type="ORF">PBRASI_LOCUS5281</name>
</gene>
<dbReference type="SUPFAM" id="SSF54631">
    <property type="entry name" value="CBS-domain pair"/>
    <property type="match status" value="2"/>
</dbReference>
<dbReference type="Pfam" id="PF00571">
    <property type="entry name" value="CBS"/>
    <property type="match status" value="2"/>
</dbReference>
<evidence type="ECO:0000313" key="5">
    <source>
        <dbReference type="EMBL" id="CAG8554862.1"/>
    </source>
</evidence>
<evidence type="ECO:0000259" key="4">
    <source>
        <dbReference type="PROSITE" id="PS51371"/>
    </source>
</evidence>